<feature type="domain" description="HTH lysR-type" evidence="5">
    <location>
        <begin position="10"/>
        <end position="65"/>
    </location>
</feature>
<dbReference type="PROSITE" id="PS50931">
    <property type="entry name" value="HTH_LYSR"/>
    <property type="match status" value="1"/>
</dbReference>
<comment type="similarity">
    <text evidence="1">Belongs to the LysR transcriptional regulatory family.</text>
</comment>
<dbReference type="Gene3D" id="3.40.190.290">
    <property type="match status" value="1"/>
</dbReference>
<dbReference type="PANTHER" id="PTHR30537:SF1">
    <property type="entry name" value="HTH-TYPE TRANSCRIPTIONAL REGULATOR PGRR"/>
    <property type="match status" value="1"/>
</dbReference>
<sequence length="307" mass="33823">MEVAMDPAQLPALMAFACVARHGNFTRAAAESGVTASALSQSIRSLETQLSVRLFNRTTRRVALTEAGAQFLARVLPALGELEAAFEALDETRDQPAGTLRINLPRVASELLVLPHLAEFTRRYPQIRLDLTLDDGFADVVGEGFDAGIRLGERVAQDMVAVPLGGDIRIVVAGSPGYFERYPEPATPADLAAHDCLRYRFSTSGGIYRWEFASPDDSSRVFEVETRGSLVTNDLRTMVQAAEQGVGLLHVIDDYVSEQLEDGRLVRVLDAWCPSFPGFYLYTASRAQMPFKLRALIDFLREKRGVQ</sequence>
<proteinExistence type="inferred from homology"/>
<evidence type="ECO:0000313" key="6">
    <source>
        <dbReference type="EMBL" id="RKF49147.1"/>
    </source>
</evidence>
<evidence type="ECO:0000259" key="5">
    <source>
        <dbReference type="PROSITE" id="PS50931"/>
    </source>
</evidence>
<evidence type="ECO:0000256" key="4">
    <source>
        <dbReference type="ARBA" id="ARBA00023163"/>
    </source>
</evidence>
<dbReference type="SUPFAM" id="SSF53850">
    <property type="entry name" value="Periplasmic binding protein-like II"/>
    <property type="match status" value="1"/>
</dbReference>
<dbReference type="PRINTS" id="PR00039">
    <property type="entry name" value="HTHLYSR"/>
</dbReference>
<keyword evidence="2" id="KW-0805">Transcription regulation</keyword>
<gene>
    <name evidence="6" type="ORF">BCY88_18705</name>
</gene>
<accession>A0A420GVC6</accession>
<evidence type="ECO:0000313" key="7">
    <source>
        <dbReference type="Proteomes" id="UP000283709"/>
    </source>
</evidence>
<keyword evidence="4" id="KW-0804">Transcription</keyword>
<dbReference type="GO" id="GO:0003700">
    <property type="term" value="F:DNA-binding transcription factor activity"/>
    <property type="evidence" value="ECO:0007669"/>
    <property type="project" value="InterPro"/>
</dbReference>
<evidence type="ECO:0000256" key="3">
    <source>
        <dbReference type="ARBA" id="ARBA00023125"/>
    </source>
</evidence>
<dbReference type="InterPro" id="IPR005119">
    <property type="entry name" value="LysR_subst-bd"/>
</dbReference>
<dbReference type="InterPro" id="IPR000847">
    <property type="entry name" value="LysR_HTH_N"/>
</dbReference>
<dbReference type="Pfam" id="PF00126">
    <property type="entry name" value="HTH_1"/>
    <property type="match status" value="1"/>
</dbReference>
<dbReference type="InterPro" id="IPR036388">
    <property type="entry name" value="WH-like_DNA-bd_sf"/>
</dbReference>
<comment type="caution">
    <text evidence="6">The sequence shown here is derived from an EMBL/GenBank/DDBJ whole genome shotgun (WGS) entry which is preliminary data.</text>
</comment>
<dbReference type="OrthoDB" id="5525645at2"/>
<dbReference type="SUPFAM" id="SSF46785">
    <property type="entry name" value="Winged helix' DNA-binding domain"/>
    <property type="match status" value="1"/>
</dbReference>
<evidence type="ECO:0000256" key="1">
    <source>
        <dbReference type="ARBA" id="ARBA00009437"/>
    </source>
</evidence>
<dbReference type="InterPro" id="IPR058163">
    <property type="entry name" value="LysR-type_TF_proteobact-type"/>
</dbReference>
<dbReference type="InterPro" id="IPR036390">
    <property type="entry name" value="WH_DNA-bd_sf"/>
</dbReference>
<dbReference type="Proteomes" id="UP000283709">
    <property type="component" value="Unassembled WGS sequence"/>
</dbReference>
<dbReference type="GO" id="GO:0006351">
    <property type="term" value="P:DNA-templated transcription"/>
    <property type="evidence" value="ECO:0007669"/>
    <property type="project" value="TreeGrafter"/>
</dbReference>
<dbReference type="GO" id="GO:0043565">
    <property type="term" value="F:sequence-specific DNA binding"/>
    <property type="evidence" value="ECO:0007669"/>
    <property type="project" value="TreeGrafter"/>
</dbReference>
<dbReference type="FunFam" id="1.10.10.10:FF:000001">
    <property type="entry name" value="LysR family transcriptional regulator"/>
    <property type="match status" value="1"/>
</dbReference>
<keyword evidence="3" id="KW-0238">DNA-binding</keyword>
<organism evidence="6 7">
    <name type="scientific">Paraburkholderia fungorum</name>
    <dbReference type="NCBI Taxonomy" id="134537"/>
    <lineage>
        <taxon>Bacteria</taxon>
        <taxon>Pseudomonadati</taxon>
        <taxon>Pseudomonadota</taxon>
        <taxon>Betaproteobacteria</taxon>
        <taxon>Burkholderiales</taxon>
        <taxon>Burkholderiaceae</taxon>
        <taxon>Paraburkholderia</taxon>
    </lineage>
</organism>
<evidence type="ECO:0000256" key="2">
    <source>
        <dbReference type="ARBA" id="ARBA00023015"/>
    </source>
</evidence>
<reference evidence="6 7" key="1">
    <citation type="submission" date="2016-07" db="EMBL/GenBank/DDBJ databases">
        <title>Genome analysis of Burkholderia fungorum ES3-20.</title>
        <authorList>
            <person name="Xu D."/>
            <person name="Yao R."/>
            <person name="Zheng S."/>
        </authorList>
    </citation>
    <scope>NUCLEOTIDE SEQUENCE [LARGE SCALE GENOMIC DNA]</scope>
    <source>
        <strain evidence="6 7">ES3-20</strain>
    </source>
</reference>
<dbReference type="Gene3D" id="1.10.10.10">
    <property type="entry name" value="Winged helix-like DNA-binding domain superfamily/Winged helix DNA-binding domain"/>
    <property type="match status" value="1"/>
</dbReference>
<dbReference type="CDD" id="cd08474">
    <property type="entry name" value="PBP2_CrgA_like_5"/>
    <property type="match status" value="1"/>
</dbReference>
<dbReference type="PANTHER" id="PTHR30537">
    <property type="entry name" value="HTH-TYPE TRANSCRIPTIONAL REGULATOR"/>
    <property type="match status" value="1"/>
</dbReference>
<dbReference type="AlphaFoldDB" id="A0A420GVC6"/>
<dbReference type="EMBL" id="MCAS01000005">
    <property type="protein sequence ID" value="RKF49147.1"/>
    <property type="molecule type" value="Genomic_DNA"/>
</dbReference>
<dbReference type="Pfam" id="PF03466">
    <property type="entry name" value="LysR_substrate"/>
    <property type="match status" value="1"/>
</dbReference>
<name>A0A420GVC6_9BURK</name>
<protein>
    <submittedName>
        <fullName evidence="6">LysR family transcriptional regulator</fullName>
    </submittedName>
</protein>